<feature type="domain" description="RlmL ferredoxin-like" evidence="5">
    <location>
        <begin position="4"/>
        <end position="58"/>
    </location>
</feature>
<dbReference type="AlphaFoldDB" id="F8F199"/>
<dbReference type="GO" id="GO:0070043">
    <property type="term" value="F:rRNA (guanine-N7-)-methyltransferase activity"/>
    <property type="evidence" value="ECO:0007669"/>
    <property type="project" value="TreeGrafter"/>
</dbReference>
<dbReference type="InterPro" id="IPR000241">
    <property type="entry name" value="RlmKL-like_Mtase"/>
</dbReference>
<dbReference type="PROSITE" id="PS01261">
    <property type="entry name" value="UPF0020"/>
    <property type="match status" value="1"/>
</dbReference>
<sequence length="394" mass="44220">MMNFVALCAIGAERALSNELHKLNLSISDSSYGKIRFSTDTEGMYRALLSLRTADRILLELASYTATDFDALFEGCRSIPWEDFVPRDYRVVVDKVRSNHSKLSAETSIQAMVHKAAADRLCRAWGVQRLSDYGKAVELRVHIEKDRVQILLDLCGEPLFKRGYRTEGGAAPLRETTAAAMLLLSGWRRKYPLYDPFCGSGTILIEAALYAWDAAPGLGRTFAVSDFLIGDTRIEGRLREELRSKLNVTNRIRIYGSDADIRAVSIAQSNLIRAYETVQGKKAGRGIRLASGFTPPSAYWPHVQRLSMEQARAPEGEPGYLITNPPYGERLGDREAAEQTYQAMGSLEQHFPSWDLVVITNHPGFESFYGRRASSVRNITNGALKSYMYHYERI</sequence>
<feature type="domain" description="Ribosomal RNA large subunit methyltransferase K/L-like methyltransferase" evidence="3">
    <location>
        <begin position="307"/>
        <end position="386"/>
    </location>
</feature>
<dbReference type="SUPFAM" id="SSF53335">
    <property type="entry name" value="S-adenosyl-L-methionine-dependent methyltransferases"/>
    <property type="match status" value="1"/>
</dbReference>
<dbReference type="RefSeq" id="WP_013968055.1">
    <property type="nucleotide sequence ID" value="NC_015732.1"/>
</dbReference>
<dbReference type="GO" id="GO:0003723">
    <property type="term" value="F:RNA binding"/>
    <property type="evidence" value="ECO:0007669"/>
    <property type="project" value="InterPro"/>
</dbReference>
<reference evidence="7" key="1">
    <citation type="journal article" date="2013" name="Stand. Genomic Sci.">
        <title>Genome sequence of the thermophilic fresh-water bacterium Spirochaeta caldaria type strain (H1(T)), reclassification of Spirochaeta caldaria, Spirochaeta stenostrepta, and Spirochaeta zuelzerae in the genus Treponema as Treponema caldaria comb. nov., Treponema stenostrepta comb. nov., and Treponema zuelzerae comb. nov., and emendation of the genus Treponema.</title>
        <authorList>
            <person name="Abt B."/>
            <person name="Goker M."/>
            <person name="Scheuner C."/>
            <person name="Han C."/>
            <person name="Lu M."/>
            <person name="Misra M."/>
            <person name="Lapidus A."/>
            <person name="Nolan M."/>
            <person name="Lucas S."/>
            <person name="Hammon N."/>
            <person name="Deshpande S."/>
            <person name="Cheng J.F."/>
            <person name="Tapia R."/>
            <person name="Goodwin L.A."/>
            <person name="Pitluck S."/>
            <person name="Liolios K."/>
            <person name="Pagani I."/>
            <person name="Ivanova N."/>
            <person name="Mavromatis K."/>
            <person name="Mikhailova N."/>
            <person name="Huntemann M."/>
            <person name="Pati A."/>
            <person name="Chen A."/>
            <person name="Palaniappan K."/>
            <person name="Land M."/>
            <person name="Hauser L."/>
            <person name="Jeffries C.D."/>
            <person name="Rohde M."/>
            <person name="Spring S."/>
            <person name="Gronow S."/>
            <person name="Detter J.C."/>
            <person name="Bristow J."/>
            <person name="Eisen J.A."/>
            <person name="Markowitz V."/>
            <person name="Hugenholtz P."/>
            <person name="Kyrpides N.C."/>
            <person name="Woyke T."/>
            <person name="Klenk H.P."/>
        </authorList>
    </citation>
    <scope>NUCLEOTIDE SEQUENCE</scope>
    <source>
        <strain evidence="7">ATCC 51460 / DSM 7334 / H1</strain>
    </source>
</reference>
<keyword evidence="1 6" id="KW-0489">Methyltransferase</keyword>
<dbReference type="EC" id="2.1.1.171" evidence="6"/>
<feature type="domain" description="THUMP" evidence="4">
    <location>
        <begin position="66"/>
        <end position="153"/>
    </location>
</feature>
<dbReference type="InterPro" id="IPR054170">
    <property type="entry name" value="RlmL_1st"/>
</dbReference>
<dbReference type="OrthoDB" id="9809404at2"/>
<protein>
    <submittedName>
        <fullName evidence="6">rRNA (Guanine-N(2)-)-methyltransferase</fullName>
        <ecNumber evidence="6">2.1.1.171</ecNumber>
    </submittedName>
</protein>
<accession>F8F199</accession>
<proteinExistence type="predicted"/>
<evidence type="ECO:0000259" key="5">
    <source>
        <dbReference type="Pfam" id="PF22020"/>
    </source>
</evidence>
<dbReference type="Gene3D" id="3.30.2130.30">
    <property type="match status" value="1"/>
</dbReference>
<evidence type="ECO:0000313" key="7">
    <source>
        <dbReference type="Proteomes" id="UP000000503"/>
    </source>
</evidence>
<dbReference type="InterPro" id="IPR053943">
    <property type="entry name" value="RlmKL-like_Mtase_CS"/>
</dbReference>
<organism evidence="6 7">
    <name type="scientific">Gracilinema caldarium (strain ATCC 51460 / DSM 7334 / H1)</name>
    <name type="common">Treponema caldarium</name>
    <dbReference type="NCBI Taxonomy" id="744872"/>
    <lineage>
        <taxon>Bacteria</taxon>
        <taxon>Pseudomonadati</taxon>
        <taxon>Spirochaetota</taxon>
        <taxon>Spirochaetia</taxon>
        <taxon>Spirochaetales</taxon>
        <taxon>Breznakiellaceae</taxon>
        <taxon>Gracilinema</taxon>
    </lineage>
</organism>
<evidence type="ECO:0000256" key="1">
    <source>
        <dbReference type="ARBA" id="ARBA00022603"/>
    </source>
</evidence>
<dbReference type="eggNOG" id="COG0116">
    <property type="taxonomic scope" value="Bacteria"/>
</dbReference>
<name>F8F199_GRAC1</name>
<evidence type="ECO:0000259" key="4">
    <source>
        <dbReference type="Pfam" id="PF02926"/>
    </source>
</evidence>
<dbReference type="InterPro" id="IPR004114">
    <property type="entry name" value="THUMP_dom"/>
</dbReference>
<dbReference type="Pfam" id="PF22020">
    <property type="entry name" value="RlmL_1st"/>
    <property type="match status" value="1"/>
</dbReference>
<dbReference type="Pfam" id="PF01170">
    <property type="entry name" value="UPF0020"/>
    <property type="match status" value="2"/>
</dbReference>
<keyword evidence="2 6" id="KW-0808">Transferase</keyword>
<feature type="domain" description="Ribosomal RNA large subunit methyltransferase K/L-like methyltransferase" evidence="3">
    <location>
        <begin position="162"/>
        <end position="274"/>
    </location>
</feature>
<dbReference type="HOGENOM" id="CLU_032119_3_1_12"/>
<keyword evidence="7" id="KW-1185">Reference proteome</keyword>
<dbReference type="Proteomes" id="UP000000503">
    <property type="component" value="Chromosome"/>
</dbReference>
<dbReference type="InterPro" id="IPR029063">
    <property type="entry name" value="SAM-dependent_MTases_sf"/>
</dbReference>
<dbReference type="Gene3D" id="3.40.50.150">
    <property type="entry name" value="Vaccinia Virus protein VP39"/>
    <property type="match status" value="1"/>
</dbReference>
<evidence type="ECO:0000256" key="2">
    <source>
        <dbReference type="ARBA" id="ARBA00022679"/>
    </source>
</evidence>
<dbReference type="GO" id="GO:0052913">
    <property type="term" value="F:16S rRNA (guanine(966)-N(2))-methyltransferase activity"/>
    <property type="evidence" value="ECO:0007669"/>
    <property type="project" value="UniProtKB-EC"/>
</dbReference>
<dbReference type="PANTHER" id="PTHR47313:SF1">
    <property type="entry name" value="RIBOSOMAL RNA LARGE SUBUNIT METHYLTRANSFERASE K_L"/>
    <property type="match status" value="1"/>
</dbReference>
<evidence type="ECO:0000313" key="6">
    <source>
        <dbReference type="EMBL" id="AEJ18743.1"/>
    </source>
</evidence>
<gene>
    <name evidence="6" type="ordered locus">Spica_0583</name>
</gene>
<dbReference type="PANTHER" id="PTHR47313">
    <property type="entry name" value="RIBOSOMAL RNA LARGE SUBUNIT METHYLTRANSFERASE K/L"/>
    <property type="match status" value="1"/>
</dbReference>
<dbReference type="STRING" id="744872.Spica_0583"/>
<dbReference type="Pfam" id="PF02926">
    <property type="entry name" value="THUMP"/>
    <property type="match status" value="1"/>
</dbReference>
<dbReference type="CDD" id="cd11715">
    <property type="entry name" value="THUMP_AdoMetMT"/>
    <property type="match status" value="1"/>
</dbReference>
<dbReference type="KEGG" id="scd:Spica_0583"/>
<evidence type="ECO:0000259" key="3">
    <source>
        <dbReference type="Pfam" id="PF01170"/>
    </source>
</evidence>
<dbReference type="EMBL" id="CP002868">
    <property type="protein sequence ID" value="AEJ18743.1"/>
    <property type="molecule type" value="Genomic_DNA"/>
</dbReference>